<dbReference type="Gene3D" id="3.40.1710.10">
    <property type="entry name" value="abc type-2 transporter like domain"/>
    <property type="match status" value="1"/>
</dbReference>
<dbReference type="InterPro" id="IPR013525">
    <property type="entry name" value="ABC2_TM"/>
</dbReference>
<dbReference type="InterPro" id="IPR051449">
    <property type="entry name" value="ABC-2_transporter_component"/>
</dbReference>
<evidence type="ECO:0000256" key="2">
    <source>
        <dbReference type="ARBA" id="ARBA00022475"/>
    </source>
</evidence>
<evidence type="ECO:0000256" key="7">
    <source>
        <dbReference type="SAM" id="Phobius"/>
    </source>
</evidence>
<evidence type="ECO:0000313" key="9">
    <source>
        <dbReference type="EMBL" id="ABF42064.1"/>
    </source>
</evidence>
<feature type="transmembrane region" description="Helical" evidence="7">
    <location>
        <begin position="280"/>
        <end position="305"/>
    </location>
</feature>
<feature type="transmembrane region" description="Helical" evidence="7">
    <location>
        <begin position="403"/>
        <end position="425"/>
    </location>
</feature>
<evidence type="ECO:0000256" key="1">
    <source>
        <dbReference type="ARBA" id="ARBA00004651"/>
    </source>
</evidence>
<accession>Q1IM36</accession>
<feature type="transmembrane region" description="Helical" evidence="7">
    <location>
        <begin position="311"/>
        <end position="337"/>
    </location>
</feature>
<keyword evidence="5 7" id="KW-0472">Membrane</keyword>
<comment type="subcellular location">
    <subcellularLocation>
        <location evidence="1">Cell membrane</location>
        <topology evidence="1">Multi-pass membrane protein</topology>
    </subcellularLocation>
</comment>
<feature type="compositionally biased region" description="Basic and acidic residues" evidence="6">
    <location>
        <begin position="79"/>
        <end position="89"/>
    </location>
</feature>
<feature type="region of interest" description="Disordered" evidence="6">
    <location>
        <begin position="71"/>
        <end position="99"/>
    </location>
</feature>
<evidence type="ECO:0000313" key="10">
    <source>
        <dbReference type="Proteomes" id="UP000002432"/>
    </source>
</evidence>
<dbReference type="EnsemblBacteria" id="ABF42064">
    <property type="protein sequence ID" value="ABF42064"/>
    <property type="gene ID" value="Acid345_3063"/>
</dbReference>
<dbReference type="GO" id="GO:0140359">
    <property type="term" value="F:ABC-type transporter activity"/>
    <property type="evidence" value="ECO:0007669"/>
    <property type="project" value="InterPro"/>
</dbReference>
<feature type="transmembrane region" description="Helical" evidence="7">
    <location>
        <begin position="349"/>
        <end position="369"/>
    </location>
</feature>
<reference evidence="9 10" key="1">
    <citation type="journal article" date="2009" name="Appl. Environ. Microbiol.">
        <title>Three genomes from the phylum Acidobacteria provide insight into the lifestyles of these microorganisms in soils.</title>
        <authorList>
            <person name="Ward N.L."/>
            <person name="Challacombe J.F."/>
            <person name="Janssen P.H."/>
            <person name="Henrissat B."/>
            <person name="Coutinho P.M."/>
            <person name="Wu M."/>
            <person name="Xie G."/>
            <person name="Haft D.H."/>
            <person name="Sait M."/>
            <person name="Badger J."/>
            <person name="Barabote R.D."/>
            <person name="Bradley B."/>
            <person name="Brettin T.S."/>
            <person name="Brinkac L.M."/>
            <person name="Bruce D."/>
            <person name="Creasy T."/>
            <person name="Daugherty S.C."/>
            <person name="Davidsen T.M."/>
            <person name="DeBoy R.T."/>
            <person name="Detter J.C."/>
            <person name="Dodson R.J."/>
            <person name="Durkin A.S."/>
            <person name="Ganapathy A."/>
            <person name="Gwinn-Giglio M."/>
            <person name="Han C.S."/>
            <person name="Khouri H."/>
            <person name="Kiss H."/>
            <person name="Kothari S.P."/>
            <person name="Madupu R."/>
            <person name="Nelson K.E."/>
            <person name="Nelson W.C."/>
            <person name="Paulsen I."/>
            <person name="Penn K."/>
            <person name="Ren Q."/>
            <person name="Rosovitz M.J."/>
            <person name="Selengut J.D."/>
            <person name="Shrivastava S."/>
            <person name="Sullivan S.A."/>
            <person name="Tapia R."/>
            <person name="Thompson L.S."/>
            <person name="Watkins K.L."/>
            <person name="Yang Q."/>
            <person name="Yu C."/>
            <person name="Zafar N."/>
            <person name="Zhou L."/>
            <person name="Kuske C.R."/>
        </authorList>
    </citation>
    <scope>NUCLEOTIDE SEQUENCE [LARGE SCALE GENOMIC DNA]</scope>
    <source>
        <strain evidence="9 10">Ellin345</strain>
    </source>
</reference>
<dbReference type="GO" id="GO:0005886">
    <property type="term" value="C:plasma membrane"/>
    <property type="evidence" value="ECO:0007669"/>
    <property type="project" value="UniProtKB-SubCell"/>
</dbReference>
<feature type="transmembrane region" description="Helical" evidence="7">
    <location>
        <begin position="237"/>
        <end position="259"/>
    </location>
</feature>
<keyword evidence="4 7" id="KW-1133">Transmembrane helix</keyword>
<dbReference type="OrthoDB" id="3078158at2"/>
<evidence type="ECO:0000256" key="5">
    <source>
        <dbReference type="ARBA" id="ARBA00023136"/>
    </source>
</evidence>
<organism evidence="9 10">
    <name type="scientific">Koribacter versatilis (strain Ellin345)</name>
    <dbReference type="NCBI Taxonomy" id="204669"/>
    <lineage>
        <taxon>Bacteria</taxon>
        <taxon>Pseudomonadati</taxon>
        <taxon>Acidobacteriota</taxon>
        <taxon>Terriglobia</taxon>
        <taxon>Terriglobales</taxon>
        <taxon>Candidatus Korobacteraceae</taxon>
        <taxon>Candidatus Korobacter</taxon>
    </lineage>
</organism>
<dbReference type="Proteomes" id="UP000002432">
    <property type="component" value="Chromosome"/>
</dbReference>
<dbReference type="HOGENOM" id="CLU_039483_0_1_0"/>
<keyword evidence="10" id="KW-1185">Reference proteome</keyword>
<keyword evidence="3 7" id="KW-0812">Transmembrane</keyword>
<dbReference type="RefSeq" id="WP_011523865.1">
    <property type="nucleotide sequence ID" value="NC_008009.1"/>
</dbReference>
<dbReference type="Pfam" id="PF12698">
    <property type="entry name" value="ABC2_membrane_3"/>
    <property type="match status" value="1"/>
</dbReference>
<dbReference type="PANTHER" id="PTHR30294:SF38">
    <property type="entry name" value="TRANSPORT PERMEASE PROTEIN"/>
    <property type="match status" value="1"/>
</dbReference>
<name>Q1IM36_KORVE</name>
<evidence type="ECO:0000256" key="6">
    <source>
        <dbReference type="SAM" id="MobiDB-lite"/>
    </source>
</evidence>
<evidence type="ECO:0000259" key="8">
    <source>
        <dbReference type="Pfam" id="PF12698"/>
    </source>
</evidence>
<dbReference type="PANTHER" id="PTHR30294">
    <property type="entry name" value="MEMBRANE COMPONENT OF ABC TRANSPORTER YHHJ-RELATED"/>
    <property type="match status" value="1"/>
</dbReference>
<evidence type="ECO:0000256" key="3">
    <source>
        <dbReference type="ARBA" id="ARBA00022692"/>
    </source>
</evidence>
<protein>
    <submittedName>
        <fullName evidence="9">ABC multidrug efflux pump, inner membrane subunit</fullName>
    </submittedName>
</protein>
<dbReference type="EMBL" id="CP000360">
    <property type="protein sequence ID" value="ABF42064.1"/>
    <property type="molecule type" value="Genomic_DNA"/>
</dbReference>
<sequence>MIAAIVRTSLRGLRRDRGAMLLSFILPVAFFSIFAVIFGQSHSSTAKVSVAVVDEDQSPASQRLAEGLKAEPSLNAFTRPEDKKDEAPKPDYTAQTAESGVKSGEFPAALIIPKGFGAHPISFEPHTDDEPKIQILHDSSDPIAAQVIAGMLQKVVMTSMGDVMANQSVDYLSRAAGGLTGEQRKRIDSDLAQYREYLKQKDAAGTTAAKPAQEQTLVAMQIRDVVGEHKNASMISFYAAGIGVMFLLFTASAAGGSLLDESDSGALDRVLSSRVSMGTLLAGKMTYCTVLAFLQLCVMFLWGWAVFHLDLWQHIAGFLVMGISTAFAVANFGMILASVSKTRAQQGGVSTLLILTMSAIGGSMFPRFLMPPTMQKAGLFTINGWAIDGFTKVFWYDEPLIHLWQQVSVLLGAGIVLFVIARFFARRWESQ</sequence>
<evidence type="ECO:0000256" key="4">
    <source>
        <dbReference type="ARBA" id="ARBA00022989"/>
    </source>
</evidence>
<feature type="transmembrane region" description="Helical" evidence="7">
    <location>
        <begin position="21"/>
        <end position="39"/>
    </location>
</feature>
<dbReference type="STRING" id="204669.Acid345_3063"/>
<dbReference type="KEGG" id="aba:Acid345_3063"/>
<dbReference type="AlphaFoldDB" id="Q1IM36"/>
<proteinExistence type="predicted"/>
<keyword evidence="2" id="KW-1003">Cell membrane</keyword>
<dbReference type="eggNOG" id="COG0842">
    <property type="taxonomic scope" value="Bacteria"/>
</dbReference>
<feature type="domain" description="ABC-2 type transporter transmembrane" evidence="8">
    <location>
        <begin position="20"/>
        <end position="421"/>
    </location>
</feature>
<gene>
    <name evidence="9" type="ordered locus">Acid345_3063</name>
</gene>